<dbReference type="InterPro" id="IPR006674">
    <property type="entry name" value="HD_domain"/>
</dbReference>
<proteinExistence type="predicted"/>
<dbReference type="Pfam" id="PF13487">
    <property type="entry name" value="HD_5"/>
    <property type="match status" value="1"/>
</dbReference>
<accession>A0A1G5PKU7</accession>
<evidence type="ECO:0000313" key="5">
    <source>
        <dbReference type="Proteomes" id="UP000199648"/>
    </source>
</evidence>
<dbReference type="CDD" id="cd00077">
    <property type="entry name" value="HDc"/>
    <property type="match status" value="1"/>
</dbReference>
<dbReference type="PANTHER" id="PTHR45228">
    <property type="entry name" value="CYCLIC DI-GMP PHOSPHODIESTERASE TM_0186-RELATED"/>
    <property type="match status" value="1"/>
</dbReference>
<evidence type="ECO:0000313" key="4">
    <source>
        <dbReference type="EMBL" id="SCZ49986.1"/>
    </source>
</evidence>
<dbReference type="STRING" id="415747.SAMN03097708_00310"/>
<evidence type="ECO:0000259" key="3">
    <source>
        <dbReference type="PROSITE" id="PS51832"/>
    </source>
</evidence>
<evidence type="ECO:0000256" key="1">
    <source>
        <dbReference type="SAM" id="Phobius"/>
    </source>
</evidence>
<feature type="transmembrane region" description="Helical" evidence="1">
    <location>
        <begin position="57"/>
        <end position="77"/>
    </location>
</feature>
<dbReference type="InterPro" id="IPR003607">
    <property type="entry name" value="HD/PDEase_dom"/>
</dbReference>
<feature type="domain" description="HD" evidence="2">
    <location>
        <begin position="113"/>
        <end position="235"/>
    </location>
</feature>
<dbReference type="OrthoDB" id="9802066at2"/>
<feature type="transmembrane region" description="Helical" evidence="1">
    <location>
        <begin position="26"/>
        <end position="45"/>
    </location>
</feature>
<dbReference type="GO" id="GO:0008081">
    <property type="term" value="F:phosphoric diester hydrolase activity"/>
    <property type="evidence" value="ECO:0007669"/>
    <property type="project" value="UniProtKB-ARBA"/>
</dbReference>
<organism evidence="4 5">
    <name type="scientific">Thiohalomonas denitrificans</name>
    <dbReference type="NCBI Taxonomy" id="415747"/>
    <lineage>
        <taxon>Bacteria</taxon>
        <taxon>Pseudomonadati</taxon>
        <taxon>Pseudomonadota</taxon>
        <taxon>Gammaproteobacteria</taxon>
        <taxon>Thiohalomonadales</taxon>
        <taxon>Thiohalomonadaceae</taxon>
        <taxon>Thiohalomonas</taxon>
    </lineage>
</organism>
<keyword evidence="1" id="KW-0472">Membrane</keyword>
<keyword evidence="5" id="KW-1185">Reference proteome</keyword>
<dbReference type="Proteomes" id="UP000199648">
    <property type="component" value="Unassembled WGS sequence"/>
</dbReference>
<reference evidence="4 5" key="1">
    <citation type="submission" date="2016-10" db="EMBL/GenBank/DDBJ databases">
        <authorList>
            <person name="de Groot N.N."/>
        </authorList>
    </citation>
    <scope>NUCLEOTIDE SEQUENCE [LARGE SCALE GENOMIC DNA]</scope>
    <source>
        <strain evidence="4 5">HLD2</strain>
    </source>
</reference>
<dbReference type="EMBL" id="FMWD01000001">
    <property type="protein sequence ID" value="SCZ49986.1"/>
    <property type="molecule type" value="Genomic_DNA"/>
</dbReference>
<dbReference type="SMART" id="SM00471">
    <property type="entry name" value="HDc"/>
    <property type="match status" value="1"/>
</dbReference>
<dbReference type="PROSITE" id="PS51831">
    <property type="entry name" value="HD"/>
    <property type="match status" value="1"/>
</dbReference>
<gene>
    <name evidence="4" type="ORF">SAMN03097708_00310</name>
</gene>
<protein>
    <submittedName>
        <fullName evidence="4">HD domain-containing protein</fullName>
    </submittedName>
</protein>
<dbReference type="SUPFAM" id="SSF109604">
    <property type="entry name" value="HD-domain/PDEase-like"/>
    <property type="match status" value="1"/>
</dbReference>
<dbReference type="PROSITE" id="PS51832">
    <property type="entry name" value="HD_GYP"/>
    <property type="match status" value="1"/>
</dbReference>
<dbReference type="PANTHER" id="PTHR45228:SF4">
    <property type="entry name" value="LIPOPROTEIN"/>
    <property type="match status" value="1"/>
</dbReference>
<dbReference type="AlphaFoldDB" id="A0A1G5PKU7"/>
<sequence length="311" mass="34414">MSLFPVGQLRDAPVLQALVRRDRRVLQLYFGAGLLFVTLAEWLGIHFQVADRIGIELFLLRGVFYITITAALWAWLLHVNRIRIQQLMERNRHHYEAVLKAYDSALTLKDTYTGGHGRRVALYAATIAEAMSLSEDELEQVYQAALLHDIGKIGIPDAILTKPGRLTECESAIICSHPDKGADILQGLPQLCELAPLVRHHHERWDGAGYPARLKGEAIPLGARIIAVADVFDAVTSDRSYRSASTAGQALALLREARGSHFDPAVIDCALAKEVARALETYMDLEIDALRWTNGSAVPSAKDSVAFMPRK</sequence>
<feature type="domain" description="HD-GYP" evidence="3">
    <location>
        <begin position="91"/>
        <end position="286"/>
    </location>
</feature>
<dbReference type="Gene3D" id="1.10.3210.10">
    <property type="entry name" value="Hypothetical protein af1432"/>
    <property type="match status" value="1"/>
</dbReference>
<evidence type="ECO:0000259" key="2">
    <source>
        <dbReference type="PROSITE" id="PS51831"/>
    </source>
</evidence>
<name>A0A1G5PKU7_9GAMM</name>
<dbReference type="InterPro" id="IPR052020">
    <property type="entry name" value="Cyclic_di-GMP/3'3'-cGAMP_PDE"/>
</dbReference>
<dbReference type="InterPro" id="IPR037522">
    <property type="entry name" value="HD_GYP_dom"/>
</dbReference>
<keyword evidence="1" id="KW-1133">Transmembrane helix</keyword>
<keyword evidence="1" id="KW-0812">Transmembrane</keyword>